<comment type="caution">
    <text evidence="1">The sequence shown here is derived from an EMBL/GenBank/DDBJ whole genome shotgun (WGS) entry which is preliminary data.</text>
</comment>
<protein>
    <submittedName>
        <fullName evidence="1">Uncharacterized protein</fullName>
    </submittedName>
</protein>
<name>A0AAW2RX37_SESRA</name>
<gene>
    <name evidence="1" type="ORF">Sradi_2871000</name>
</gene>
<reference evidence="1" key="2">
    <citation type="journal article" date="2024" name="Plant">
        <title>Genomic evolution and insights into agronomic trait innovations of Sesamum species.</title>
        <authorList>
            <person name="Miao H."/>
            <person name="Wang L."/>
            <person name="Qu L."/>
            <person name="Liu H."/>
            <person name="Sun Y."/>
            <person name="Le M."/>
            <person name="Wang Q."/>
            <person name="Wei S."/>
            <person name="Zheng Y."/>
            <person name="Lin W."/>
            <person name="Duan Y."/>
            <person name="Cao H."/>
            <person name="Xiong S."/>
            <person name="Wang X."/>
            <person name="Wei L."/>
            <person name="Li C."/>
            <person name="Ma Q."/>
            <person name="Ju M."/>
            <person name="Zhao R."/>
            <person name="Li G."/>
            <person name="Mu C."/>
            <person name="Tian Q."/>
            <person name="Mei H."/>
            <person name="Zhang T."/>
            <person name="Gao T."/>
            <person name="Zhang H."/>
        </authorList>
    </citation>
    <scope>NUCLEOTIDE SEQUENCE</scope>
    <source>
        <strain evidence="1">G02</strain>
    </source>
</reference>
<dbReference type="InterPro" id="IPR004242">
    <property type="entry name" value="Transposase_21"/>
</dbReference>
<reference evidence="1" key="1">
    <citation type="submission" date="2020-06" db="EMBL/GenBank/DDBJ databases">
        <authorList>
            <person name="Li T."/>
            <person name="Hu X."/>
            <person name="Zhang T."/>
            <person name="Song X."/>
            <person name="Zhang H."/>
            <person name="Dai N."/>
            <person name="Sheng W."/>
            <person name="Hou X."/>
            <person name="Wei L."/>
        </authorList>
    </citation>
    <scope>NUCLEOTIDE SEQUENCE</scope>
    <source>
        <strain evidence="1">G02</strain>
        <tissue evidence="1">Leaf</tissue>
    </source>
</reference>
<evidence type="ECO:0000313" key="1">
    <source>
        <dbReference type="EMBL" id="KAL0384767.1"/>
    </source>
</evidence>
<dbReference type="EMBL" id="JACGWJ010000012">
    <property type="protein sequence ID" value="KAL0384767.1"/>
    <property type="molecule type" value="Genomic_DNA"/>
</dbReference>
<dbReference type="PANTHER" id="PTHR10775">
    <property type="entry name" value="OS08G0208400 PROTEIN"/>
    <property type="match status" value="1"/>
</dbReference>
<proteinExistence type="predicted"/>
<organism evidence="1">
    <name type="scientific">Sesamum radiatum</name>
    <name type="common">Black benniseed</name>
    <dbReference type="NCBI Taxonomy" id="300843"/>
    <lineage>
        <taxon>Eukaryota</taxon>
        <taxon>Viridiplantae</taxon>
        <taxon>Streptophyta</taxon>
        <taxon>Embryophyta</taxon>
        <taxon>Tracheophyta</taxon>
        <taxon>Spermatophyta</taxon>
        <taxon>Magnoliopsida</taxon>
        <taxon>eudicotyledons</taxon>
        <taxon>Gunneridae</taxon>
        <taxon>Pentapetalae</taxon>
        <taxon>asterids</taxon>
        <taxon>lamiids</taxon>
        <taxon>Lamiales</taxon>
        <taxon>Pedaliaceae</taxon>
        <taxon>Sesamum</taxon>
    </lineage>
</organism>
<dbReference type="PANTHER" id="PTHR10775:SF185">
    <property type="entry name" value="OS08G0208400 PROTEIN"/>
    <property type="match status" value="1"/>
</dbReference>
<sequence length="207" mass="23671">MADIPIDFGAAEPSSYHDGEAYGCDIFRLSDRFYVVHVANQPLYSGCEQSQLSTVAGLLNIKAKNNLSEKCYDKMSQYLPLTPRLQRLYASPATVECMTWHASHHMKQGSMHHPSDAEARRHFDCAHPNFAMEPRNVRLGLCVDEFVPHRQYDKMNSCWSVILTPYNIPPEMCMKSEFMFLTLVIPGLSNPKRLIDVYMQPLIEELL</sequence>
<accession>A0AAW2RX37</accession>
<dbReference type="AlphaFoldDB" id="A0AAW2RX37"/>
<dbReference type="Pfam" id="PF02992">
    <property type="entry name" value="Transposase_21"/>
    <property type="match status" value="1"/>
</dbReference>